<name>A0ABS5GEM8_9BRAD</name>
<dbReference type="Proteomes" id="UP001314635">
    <property type="component" value="Unassembled WGS sequence"/>
</dbReference>
<feature type="region of interest" description="Disordered" evidence="1">
    <location>
        <begin position="1"/>
        <end position="23"/>
    </location>
</feature>
<gene>
    <name evidence="2" type="ORF">JQ619_28945</name>
</gene>
<evidence type="ECO:0000313" key="3">
    <source>
        <dbReference type="Proteomes" id="UP001314635"/>
    </source>
</evidence>
<proteinExistence type="predicted"/>
<evidence type="ECO:0000256" key="1">
    <source>
        <dbReference type="SAM" id="MobiDB-lite"/>
    </source>
</evidence>
<accession>A0ABS5GEM8</accession>
<feature type="compositionally biased region" description="Low complexity" evidence="1">
    <location>
        <begin position="12"/>
        <end position="23"/>
    </location>
</feature>
<keyword evidence="3" id="KW-1185">Reference proteome</keyword>
<feature type="region of interest" description="Disordered" evidence="1">
    <location>
        <begin position="141"/>
        <end position="174"/>
    </location>
</feature>
<evidence type="ECO:0000313" key="2">
    <source>
        <dbReference type="EMBL" id="MBR1139789.1"/>
    </source>
</evidence>
<reference evidence="3" key="1">
    <citation type="journal article" date="2021" name="ISME J.">
        <title>Evolutionary origin and ecological implication of a unique nif island in free-living Bradyrhizobium lineages.</title>
        <authorList>
            <person name="Tao J."/>
        </authorList>
    </citation>
    <scope>NUCLEOTIDE SEQUENCE [LARGE SCALE GENOMIC DNA]</scope>
    <source>
        <strain evidence="3">SZCCT0094</strain>
    </source>
</reference>
<organism evidence="2 3">
    <name type="scientific">Bradyrhizobium denitrificans</name>
    <dbReference type="NCBI Taxonomy" id="2734912"/>
    <lineage>
        <taxon>Bacteria</taxon>
        <taxon>Pseudomonadati</taxon>
        <taxon>Pseudomonadota</taxon>
        <taxon>Alphaproteobacteria</taxon>
        <taxon>Hyphomicrobiales</taxon>
        <taxon>Nitrobacteraceae</taxon>
        <taxon>Bradyrhizobium</taxon>
    </lineage>
</organism>
<protein>
    <submittedName>
        <fullName evidence="2">General secretion pathway protein GspN</fullName>
    </submittedName>
</protein>
<sequence length="174" mass="18436">MNAAPIDGHVGQAAADPERAAVAPQAISAATSANPLWEVPIGALSATRERPIFSASRRPPPQVAAPVLVMRAAPPPPPPEPERPNLQLVGTVIGDEESFGIFVDPSSQLPLRLRIGAAHEGWRLEALKPREAVLRKDGETVILPMPQLGQSADDDSDPVPAPPSARARMARRSR</sequence>
<comment type="caution">
    <text evidence="2">The sequence shown here is derived from an EMBL/GenBank/DDBJ whole genome shotgun (WGS) entry which is preliminary data.</text>
</comment>
<dbReference type="EMBL" id="JAFCLK010000033">
    <property type="protein sequence ID" value="MBR1139789.1"/>
    <property type="molecule type" value="Genomic_DNA"/>
</dbReference>